<keyword evidence="5" id="KW-1185">Reference proteome</keyword>
<evidence type="ECO:0000313" key="5">
    <source>
        <dbReference type="Proteomes" id="UP001152797"/>
    </source>
</evidence>
<organism evidence="2">
    <name type="scientific">Cladocopium goreaui</name>
    <dbReference type="NCBI Taxonomy" id="2562237"/>
    <lineage>
        <taxon>Eukaryota</taxon>
        <taxon>Sar</taxon>
        <taxon>Alveolata</taxon>
        <taxon>Dinophyceae</taxon>
        <taxon>Suessiales</taxon>
        <taxon>Symbiodiniaceae</taxon>
        <taxon>Cladocopium</taxon>
    </lineage>
</organism>
<evidence type="ECO:0000313" key="3">
    <source>
        <dbReference type="EMBL" id="CAL1160532.1"/>
    </source>
</evidence>
<sequence length="438" mass="47518">MAVAALAHALMPSAAVLAKCPAAGLDRNPSAKSEVLIFGKGSAEERLCFAACPRPSTKPPGADTWAPGAPGTTIEKGPQFTPATSSSHLLNHFAMASAPCLQYREGSFPVLLVAPHATAELEEVGPFIQGWPENKLEVAEEMNEWHDVGSGEAFEAACRKLGAPGFRPVLPRGLVDLNRGWKGRAKDEQETLFSKGAISAWGLQHLNPDALDPLEQRYRGALEQLRKASQNLKGFVEMHSYGDLGSTYDLQNGGRPLRRSEAAVVVSTPWASQQPVGLARLLPGDLRGTPKKLERLVDLELEKQGFKLGPSPYPIQGPWALGIRYLAARWFQWLAEKGHLPMETAEHLAMLAWVNEQDAEAEAVATGKVPEHGKLCGIRDLAVKMGEWSHSASDLGEVFQREAKCFTLVIEMRCDLAPRAEAFGLAIAEALHKYSAED</sequence>
<reference evidence="3" key="2">
    <citation type="submission" date="2024-04" db="EMBL/GenBank/DDBJ databases">
        <authorList>
            <person name="Chen Y."/>
            <person name="Shah S."/>
            <person name="Dougan E. K."/>
            <person name="Thang M."/>
            <person name="Chan C."/>
        </authorList>
    </citation>
    <scope>NUCLEOTIDE SEQUENCE [LARGE SCALE GENOMIC DNA]</scope>
</reference>
<feature type="chain" id="PRO_5043271377" evidence="1">
    <location>
        <begin position="19"/>
        <end position="438"/>
    </location>
</feature>
<reference evidence="2" key="1">
    <citation type="submission" date="2022-10" db="EMBL/GenBank/DDBJ databases">
        <authorList>
            <person name="Chen Y."/>
            <person name="Dougan E. K."/>
            <person name="Chan C."/>
            <person name="Rhodes N."/>
            <person name="Thang M."/>
        </authorList>
    </citation>
    <scope>NUCLEOTIDE SEQUENCE</scope>
</reference>
<dbReference type="EMBL" id="CAMXCT020003979">
    <property type="protein sequence ID" value="CAL1160532.1"/>
    <property type="molecule type" value="Genomic_DNA"/>
</dbReference>
<evidence type="ECO:0000313" key="4">
    <source>
        <dbReference type="EMBL" id="CAL4794469.1"/>
    </source>
</evidence>
<dbReference type="EMBL" id="CAMXCT030003979">
    <property type="protein sequence ID" value="CAL4794469.1"/>
    <property type="molecule type" value="Genomic_DNA"/>
</dbReference>
<dbReference type="EMBL" id="CAMXCT010003979">
    <property type="protein sequence ID" value="CAI4007157.1"/>
    <property type="molecule type" value="Genomic_DNA"/>
</dbReference>
<gene>
    <name evidence="2" type="ORF">C1SCF055_LOCUS32728</name>
</gene>
<dbReference type="AlphaFoldDB" id="A0A9P1DCW1"/>
<dbReference type="Gene3D" id="3.40.630.40">
    <property type="entry name" value="Zn-dependent exopeptidases"/>
    <property type="match status" value="1"/>
</dbReference>
<comment type="caution">
    <text evidence="2">The sequence shown here is derived from an EMBL/GenBank/DDBJ whole genome shotgun (WGS) entry which is preliminary data.</text>
</comment>
<evidence type="ECO:0000313" key="2">
    <source>
        <dbReference type="EMBL" id="CAI4007157.1"/>
    </source>
</evidence>
<proteinExistence type="predicted"/>
<dbReference type="SUPFAM" id="SSF53187">
    <property type="entry name" value="Zn-dependent exopeptidases"/>
    <property type="match status" value="1"/>
</dbReference>
<accession>A0A9P1DCW1</accession>
<keyword evidence="1" id="KW-0732">Signal</keyword>
<evidence type="ECO:0000256" key="1">
    <source>
        <dbReference type="SAM" id="SignalP"/>
    </source>
</evidence>
<protein>
    <submittedName>
        <fullName evidence="4">N-formylglutamate deformylase</fullName>
    </submittedName>
</protein>
<name>A0A9P1DCW1_9DINO</name>
<dbReference type="OrthoDB" id="406704at2759"/>
<feature type="signal peptide" evidence="1">
    <location>
        <begin position="1"/>
        <end position="18"/>
    </location>
</feature>
<dbReference type="Proteomes" id="UP001152797">
    <property type="component" value="Unassembled WGS sequence"/>
</dbReference>